<dbReference type="AlphaFoldDB" id="A0AAW1TH46"/>
<reference evidence="1 2" key="1">
    <citation type="submission" date="2023-03" db="EMBL/GenBank/DDBJ databases">
        <title>Genome insight into feeding habits of ladybird beetles.</title>
        <authorList>
            <person name="Li H.-S."/>
            <person name="Huang Y.-H."/>
            <person name="Pang H."/>
        </authorList>
    </citation>
    <scope>NUCLEOTIDE SEQUENCE [LARGE SCALE GENOMIC DNA]</scope>
    <source>
        <strain evidence="1">SYSU_2023b</strain>
        <tissue evidence="1">Whole body</tissue>
    </source>
</reference>
<dbReference type="EMBL" id="JARQZJ010000001">
    <property type="protein sequence ID" value="KAK9869321.1"/>
    <property type="molecule type" value="Genomic_DNA"/>
</dbReference>
<protein>
    <submittedName>
        <fullName evidence="1">Uncharacterized protein</fullName>
    </submittedName>
</protein>
<name>A0AAW1TH46_9CUCU</name>
<keyword evidence="2" id="KW-1185">Reference proteome</keyword>
<organism evidence="1 2">
    <name type="scientific">Henosepilachna vigintioctopunctata</name>
    <dbReference type="NCBI Taxonomy" id="420089"/>
    <lineage>
        <taxon>Eukaryota</taxon>
        <taxon>Metazoa</taxon>
        <taxon>Ecdysozoa</taxon>
        <taxon>Arthropoda</taxon>
        <taxon>Hexapoda</taxon>
        <taxon>Insecta</taxon>
        <taxon>Pterygota</taxon>
        <taxon>Neoptera</taxon>
        <taxon>Endopterygota</taxon>
        <taxon>Coleoptera</taxon>
        <taxon>Polyphaga</taxon>
        <taxon>Cucujiformia</taxon>
        <taxon>Coccinelloidea</taxon>
        <taxon>Coccinellidae</taxon>
        <taxon>Epilachninae</taxon>
        <taxon>Epilachnini</taxon>
        <taxon>Henosepilachna</taxon>
    </lineage>
</organism>
<gene>
    <name evidence="1" type="ORF">WA026_003075</name>
</gene>
<proteinExistence type="predicted"/>
<accession>A0AAW1TH46</accession>
<sequence>MAKFIDDLWQSEWDKNRVNKLYPILPEITMKPTVPQKRRDEVVMNRVRIGHTRLTHKHILEREELPICTNCRTAKTIHHILICLVFIRQRDYIEISNQDPFEVLRTDPQRVMKYLKEIELYNVI</sequence>
<evidence type="ECO:0000313" key="1">
    <source>
        <dbReference type="EMBL" id="KAK9869321.1"/>
    </source>
</evidence>
<comment type="caution">
    <text evidence="1">The sequence shown here is derived from an EMBL/GenBank/DDBJ whole genome shotgun (WGS) entry which is preliminary data.</text>
</comment>
<dbReference type="Proteomes" id="UP001431783">
    <property type="component" value="Unassembled WGS sequence"/>
</dbReference>
<evidence type="ECO:0000313" key="2">
    <source>
        <dbReference type="Proteomes" id="UP001431783"/>
    </source>
</evidence>